<dbReference type="Gene3D" id="3.30.530.20">
    <property type="match status" value="1"/>
</dbReference>
<accession>A0ABU7Q960</accession>
<reference evidence="3 4" key="1">
    <citation type="submission" date="2023-11" db="EMBL/GenBank/DDBJ databases">
        <title>30 novel species of actinomycetes from the DSMZ collection.</title>
        <authorList>
            <person name="Nouioui I."/>
        </authorList>
    </citation>
    <scope>NUCLEOTIDE SEQUENCE [LARGE SCALE GENOMIC DNA]</scope>
    <source>
        <strain evidence="3 4">DSM 41524</strain>
    </source>
</reference>
<evidence type="ECO:0000256" key="2">
    <source>
        <dbReference type="SAM" id="SignalP"/>
    </source>
</evidence>
<feature type="region of interest" description="Disordered" evidence="1">
    <location>
        <begin position="36"/>
        <end position="67"/>
    </location>
</feature>
<organism evidence="3 4">
    <name type="scientific">Streptomyces asiaticus subsp. ignotus</name>
    <dbReference type="NCBI Taxonomy" id="3098222"/>
    <lineage>
        <taxon>Bacteria</taxon>
        <taxon>Bacillati</taxon>
        <taxon>Actinomycetota</taxon>
        <taxon>Actinomycetes</taxon>
        <taxon>Kitasatosporales</taxon>
        <taxon>Streptomycetaceae</taxon>
        <taxon>Streptomyces</taxon>
        <taxon>Streptomyces violaceusniger group</taxon>
    </lineage>
</organism>
<feature type="region of interest" description="Disordered" evidence="1">
    <location>
        <begin position="109"/>
        <end position="133"/>
    </location>
</feature>
<dbReference type="EMBL" id="JAZBJO010000041">
    <property type="protein sequence ID" value="MEE4597921.1"/>
    <property type="molecule type" value="Genomic_DNA"/>
</dbReference>
<dbReference type="SUPFAM" id="SSF55961">
    <property type="entry name" value="Bet v1-like"/>
    <property type="match status" value="1"/>
</dbReference>
<feature type="chain" id="PRO_5045452146" evidence="2">
    <location>
        <begin position="38"/>
        <end position="233"/>
    </location>
</feature>
<gene>
    <name evidence="3" type="ORF">V2J94_39660</name>
</gene>
<keyword evidence="2" id="KW-0732">Signal</keyword>
<comment type="caution">
    <text evidence="3">The sequence shown here is derived from an EMBL/GenBank/DDBJ whole genome shotgun (WGS) entry which is preliminary data.</text>
</comment>
<feature type="compositionally biased region" description="Low complexity" evidence="1">
    <location>
        <begin position="36"/>
        <end position="54"/>
    </location>
</feature>
<name>A0ABU7Q960_9ACTN</name>
<dbReference type="InterPro" id="IPR019587">
    <property type="entry name" value="Polyketide_cyclase/dehydratase"/>
</dbReference>
<proteinExistence type="predicted"/>
<evidence type="ECO:0000313" key="4">
    <source>
        <dbReference type="Proteomes" id="UP001354709"/>
    </source>
</evidence>
<feature type="signal peptide" evidence="2">
    <location>
        <begin position="1"/>
        <end position="37"/>
    </location>
</feature>
<dbReference type="RefSeq" id="WP_330814846.1">
    <property type="nucleotide sequence ID" value="NZ_JAZBJO010000041.1"/>
</dbReference>
<dbReference type="Pfam" id="PF10604">
    <property type="entry name" value="Polyketide_cyc2"/>
    <property type="match status" value="1"/>
</dbReference>
<evidence type="ECO:0000313" key="3">
    <source>
        <dbReference type="EMBL" id="MEE4597921.1"/>
    </source>
</evidence>
<sequence length="233" mass="25221">MSSDRPSPSRNHVRTTALTIALAAAGVVAMAAPQTQAAPTRANTTQADTTQAAAHHNGPSTCRGEGVDPTARIRYQSDVVIKAPLSTVFALQTDVERWPTWQPPVLTMKRLDPGPLRKGSRFRWTTPAPATPTTPATTLTITSTVHQLKRDSCIRWSGPAIGEGLRIDEGVHVWTFTKVRGGVRVHTEETWTGDQVEADIPTATEALGRGLEAWLSNLKTTAEAANRHDRQPL</sequence>
<evidence type="ECO:0000256" key="1">
    <source>
        <dbReference type="SAM" id="MobiDB-lite"/>
    </source>
</evidence>
<dbReference type="Proteomes" id="UP001354709">
    <property type="component" value="Unassembled WGS sequence"/>
</dbReference>
<protein>
    <submittedName>
        <fullName evidence="3">SRPBCC family protein</fullName>
    </submittedName>
</protein>
<dbReference type="InterPro" id="IPR023393">
    <property type="entry name" value="START-like_dom_sf"/>
</dbReference>
<keyword evidence="4" id="KW-1185">Reference proteome</keyword>